<reference evidence="1 2" key="1">
    <citation type="submission" date="2024-03" db="EMBL/GenBank/DDBJ databases">
        <title>Novel species of the genus Variovorax.</title>
        <authorList>
            <person name="Liu Q."/>
            <person name="Xin Y.-H."/>
        </authorList>
    </citation>
    <scope>NUCLEOTIDE SEQUENCE [LARGE SCALE GENOMIC DNA]</scope>
    <source>
        <strain evidence="1 2">KACC 18900</strain>
    </source>
</reference>
<comment type="caution">
    <text evidence="1">The sequence shown here is derived from an EMBL/GenBank/DDBJ whole genome shotgun (WGS) entry which is preliminary data.</text>
</comment>
<organism evidence="1 2">
    <name type="scientific">Variovorax rhizosphaerae</name>
    <dbReference type="NCBI Taxonomy" id="1836200"/>
    <lineage>
        <taxon>Bacteria</taxon>
        <taxon>Pseudomonadati</taxon>
        <taxon>Pseudomonadota</taxon>
        <taxon>Betaproteobacteria</taxon>
        <taxon>Burkholderiales</taxon>
        <taxon>Comamonadaceae</taxon>
        <taxon>Variovorax</taxon>
    </lineage>
</organism>
<gene>
    <name evidence="1" type="ORF">WKW82_12635</name>
</gene>
<proteinExistence type="predicted"/>
<evidence type="ECO:0008006" key="3">
    <source>
        <dbReference type="Google" id="ProtNLM"/>
    </source>
</evidence>
<evidence type="ECO:0000313" key="1">
    <source>
        <dbReference type="EMBL" id="MEJ8847497.1"/>
    </source>
</evidence>
<dbReference type="EMBL" id="JBBKZT010000005">
    <property type="protein sequence ID" value="MEJ8847497.1"/>
    <property type="molecule type" value="Genomic_DNA"/>
</dbReference>
<dbReference type="Proteomes" id="UP001385892">
    <property type="component" value="Unassembled WGS sequence"/>
</dbReference>
<evidence type="ECO:0000313" key="2">
    <source>
        <dbReference type="Proteomes" id="UP001385892"/>
    </source>
</evidence>
<name>A0ABU8WJ03_9BURK</name>
<accession>A0ABU8WJ03</accession>
<dbReference type="RefSeq" id="WP_340342627.1">
    <property type="nucleotide sequence ID" value="NZ_JBBKZT010000005.1"/>
</dbReference>
<sequence>MVTRHARVGRCLIGLSFALQGRMTETERTYREVLREAEPGGAVCAEPAYLATSLLGEVLYEVDEIDAVRE</sequence>
<protein>
    <recommendedName>
        <fullName evidence="3">Tetratricopeptide repeat protein</fullName>
    </recommendedName>
</protein>
<keyword evidence="2" id="KW-1185">Reference proteome</keyword>